<protein>
    <recommendedName>
        <fullName evidence="3">Alpha/beta hydrolase fold-3 domain-containing protein</fullName>
    </recommendedName>
</protein>
<feature type="region of interest" description="Disordered" evidence="2">
    <location>
        <begin position="34"/>
        <end position="55"/>
    </location>
</feature>
<keyword evidence="5" id="KW-1185">Reference proteome</keyword>
<dbReference type="Proteomes" id="UP001396334">
    <property type="component" value="Unassembled WGS sequence"/>
</dbReference>
<feature type="compositionally biased region" description="Low complexity" evidence="2">
    <location>
        <begin position="39"/>
        <end position="55"/>
    </location>
</feature>
<dbReference type="InterPro" id="IPR050466">
    <property type="entry name" value="Carboxylest/Gibb_receptor"/>
</dbReference>
<reference evidence="4 5" key="1">
    <citation type="journal article" date="2024" name="G3 (Bethesda)">
        <title>Genome assembly of Hibiscus sabdariffa L. provides insights into metabolisms of medicinal natural products.</title>
        <authorList>
            <person name="Kim T."/>
        </authorList>
    </citation>
    <scope>NUCLEOTIDE SEQUENCE [LARGE SCALE GENOMIC DNA]</scope>
    <source>
        <strain evidence="4">TK-2024</strain>
        <tissue evidence="4">Old leaves</tissue>
    </source>
</reference>
<evidence type="ECO:0000313" key="4">
    <source>
        <dbReference type="EMBL" id="KAK8996012.1"/>
    </source>
</evidence>
<dbReference type="EMBL" id="JBBPBN010000045">
    <property type="protein sequence ID" value="KAK8996012.1"/>
    <property type="molecule type" value="Genomic_DNA"/>
</dbReference>
<dbReference type="Gene3D" id="3.40.50.1820">
    <property type="entry name" value="alpha/beta hydrolase"/>
    <property type="match status" value="1"/>
</dbReference>
<name>A0ABR2Q5S2_9ROSI</name>
<dbReference type="PANTHER" id="PTHR23024:SF467">
    <property type="entry name" value="CARBOXYLESTERASE 12-RELATED"/>
    <property type="match status" value="1"/>
</dbReference>
<sequence length="104" mass="11694">MESSASEILLNFPLMFRLYKDGRIERFLGTEIVPPGLDPKPTSNPKTSFTPKTPPKSVHLLPTYHNYLNSLVVEANIVAISVDYRRAPEHPLPAAYDDSWDAVK</sequence>
<evidence type="ECO:0000259" key="3">
    <source>
        <dbReference type="Pfam" id="PF07859"/>
    </source>
</evidence>
<dbReference type="Pfam" id="PF07859">
    <property type="entry name" value="Abhydrolase_3"/>
    <property type="match status" value="1"/>
</dbReference>
<accession>A0ABR2Q5S2</accession>
<evidence type="ECO:0000313" key="5">
    <source>
        <dbReference type="Proteomes" id="UP001396334"/>
    </source>
</evidence>
<evidence type="ECO:0000256" key="2">
    <source>
        <dbReference type="SAM" id="MobiDB-lite"/>
    </source>
</evidence>
<comment type="caution">
    <text evidence="4">The sequence shown here is derived from an EMBL/GenBank/DDBJ whole genome shotgun (WGS) entry which is preliminary data.</text>
</comment>
<organism evidence="4 5">
    <name type="scientific">Hibiscus sabdariffa</name>
    <name type="common">roselle</name>
    <dbReference type="NCBI Taxonomy" id="183260"/>
    <lineage>
        <taxon>Eukaryota</taxon>
        <taxon>Viridiplantae</taxon>
        <taxon>Streptophyta</taxon>
        <taxon>Embryophyta</taxon>
        <taxon>Tracheophyta</taxon>
        <taxon>Spermatophyta</taxon>
        <taxon>Magnoliopsida</taxon>
        <taxon>eudicotyledons</taxon>
        <taxon>Gunneridae</taxon>
        <taxon>Pentapetalae</taxon>
        <taxon>rosids</taxon>
        <taxon>malvids</taxon>
        <taxon>Malvales</taxon>
        <taxon>Malvaceae</taxon>
        <taxon>Malvoideae</taxon>
        <taxon>Hibiscus</taxon>
    </lineage>
</organism>
<comment type="similarity">
    <text evidence="1">Belongs to the 'GDXG' lipolytic enzyme family.</text>
</comment>
<dbReference type="PANTHER" id="PTHR23024">
    <property type="entry name" value="ARYLACETAMIDE DEACETYLASE"/>
    <property type="match status" value="1"/>
</dbReference>
<evidence type="ECO:0000256" key="1">
    <source>
        <dbReference type="ARBA" id="ARBA00010515"/>
    </source>
</evidence>
<feature type="domain" description="Alpha/beta hydrolase fold-3" evidence="3">
    <location>
        <begin position="61"/>
        <end position="104"/>
    </location>
</feature>
<proteinExistence type="inferred from homology"/>
<dbReference type="InterPro" id="IPR013094">
    <property type="entry name" value="AB_hydrolase_3"/>
</dbReference>
<dbReference type="InterPro" id="IPR029058">
    <property type="entry name" value="AB_hydrolase_fold"/>
</dbReference>
<dbReference type="SUPFAM" id="SSF53474">
    <property type="entry name" value="alpha/beta-Hydrolases"/>
    <property type="match status" value="1"/>
</dbReference>
<gene>
    <name evidence="4" type="ORF">V6N11_076262</name>
</gene>